<feature type="compositionally biased region" description="Low complexity" evidence="1">
    <location>
        <begin position="386"/>
        <end position="396"/>
    </location>
</feature>
<evidence type="ECO:0000256" key="2">
    <source>
        <dbReference type="SAM" id="Phobius"/>
    </source>
</evidence>
<dbReference type="AlphaFoldDB" id="A0A2L0F9A4"/>
<dbReference type="OrthoDB" id="9778037at2"/>
<evidence type="ECO:0000313" key="4">
    <source>
        <dbReference type="Proteomes" id="UP000238348"/>
    </source>
</evidence>
<keyword evidence="2" id="KW-1133">Transmembrane helix</keyword>
<dbReference type="Proteomes" id="UP000238348">
    <property type="component" value="Chromosome"/>
</dbReference>
<evidence type="ECO:0000313" key="3">
    <source>
        <dbReference type="EMBL" id="AUX48166.1"/>
    </source>
</evidence>
<evidence type="ECO:0000256" key="1">
    <source>
        <dbReference type="SAM" id="MobiDB-lite"/>
    </source>
</evidence>
<proteinExistence type="predicted"/>
<keyword evidence="2" id="KW-0812">Transmembrane</keyword>
<reference evidence="3 4" key="1">
    <citation type="submission" date="2015-09" db="EMBL/GenBank/DDBJ databases">
        <title>Sorangium comparison.</title>
        <authorList>
            <person name="Zaburannyi N."/>
            <person name="Bunk B."/>
            <person name="Overmann J."/>
            <person name="Mueller R."/>
        </authorList>
    </citation>
    <scope>NUCLEOTIDE SEQUENCE [LARGE SCALE GENOMIC DNA]</scope>
    <source>
        <strain evidence="3 4">So ce26</strain>
    </source>
</reference>
<feature type="transmembrane region" description="Helical" evidence="2">
    <location>
        <begin position="79"/>
        <end position="95"/>
    </location>
</feature>
<keyword evidence="2" id="KW-0472">Membrane</keyword>
<feature type="region of interest" description="Disordered" evidence="1">
    <location>
        <begin position="1"/>
        <end position="51"/>
    </location>
</feature>
<name>A0A2L0F9A4_SORCE</name>
<dbReference type="RefSeq" id="WP_104986061.1">
    <property type="nucleotide sequence ID" value="NZ_CP012673.1"/>
</dbReference>
<accession>A0A2L0F9A4</accession>
<feature type="compositionally biased region" description="Basic and acidic residues" evidence="1">
    <location>
        <begin position="1"/>
        <end position="10"/>
    </location>
</feature>
<dbReference type="PANTHER" id="PTHR34351:SF1">
    <property type="entry name" value="SLR1927 PROTEIN"/>
    <property type="match status" value="1"/>
</dbReference>
<gene>
    <name evidence="3" type="ORF">SOCE26_096960</name>
</gene>
<dbReference type="EMBL" id="CP012673">
    <property type="protein sequence ID" value="AUX48166.1"/>
    <property type="molecule type" value="Genomic_DNA"/>
</dbReference>
<dbReference type="PANTHER" id="PTHR34351">
    <property type="entry name" value="SLR1927 PROTEIN-RELATED"/>
    <property type="match status" value="1"/>
</dbReference>
<feature type="region of interest" description="Disordered" evidence="1">
    <location>
        <begin position="379"/>
        <end position="412"/>
    </location>
</feature>
<sequence>MSSTEDRERGSLPGPARSPERSDPVLRSSVRTSRPRRDRPPVEQRPLRPARADDASRWTRLLLALRPPRKLKFTREGKYYLGITLGVGFAAINTGNNLLYLLLGMLLSLIVVSGVMSDLSLRHLTVTRRLPARAQVGRAHLVEIEVYNHKKRVPSYAIEVEDLRAGQPADKRCFFLKISPSSAQVAAYRRTPAKRGRDRHTGFRIATRFPFGLFEKSREVEAEGDLIIYPAVDPVRLPVEEAGRREGGASLSGRGGGDETFGLRPMREGDDPRDIYWRKSTMRDQLILRERTRETRPDVQIVVDTVRPTAEGDGFAQGFERRIREAASRAVAHIKRGDGVVVATTMGERVRGDRTMGSDGILRFLALLEAVDERRMPEIKAERAARASQRQASSSAGPTSGERRASSPRTAS</sequence>
<feature type="compositionally biased region" description="Basic and acidic residues" evidence="1">
    <location>
        <begin position="38"/>
        <end position="51"/>
    </location>
</feature>
<protein>
    <submittedName>
        <fullName evidence="3">Uncharacterized protein</fullName>
    </submittedName>
</protein>
<feature type="region of interest" description="Disordered" evidence="1">
    <location>
        <begin position="243"/>
        <end position="265"/>
    </location>
</feature>
<organism evidence="3 4">
    <name type="scientific">Sorangium cellulosum</name>
    <name type="common">Polyangium cellulosum</name>
    <dbReference type="NCBI Taxonomy" id="56"/>
    <lineage>
        <taxon>Bacteria</taxon>
        <taxon>Pseudomonadati</taxon>
        <taxon>Myxococcota</taxon>
        <taxon>Polyangia</taxon>
        <taxon>Polyangiales</taxon>
        <taxon>Polyangiaceae</taxon>
        <taxon>Sorangium</taxon>
    </lineage>
</organism>